<dbReference type="Bgee" id="ENSAMXG00000040401">
    <property type="expression patterns" value="Expressed in testis and 6 other cell types or tissues"/>
</dbReference>
<keyword evidence="11" id="KW-1185">Reference proteome</keyword>
<dbReference type="AlphaFoldDB" id="A0A3B1IPJ6"/>
<evidence type="ECO:0000256" key="2">
    <source>
        <dbReference type="ARBA" id="ARBA00009559"/>
    </source>
</evidence>
<evidence type="ECO:0000256" key="1">
    <source>
        <dbReference type="ARBA" id="ARBA00004323"/>
    </source>
</evidence>
<keyword evidence="3" id="KW-0812">Transmembrane</keyword>
<proteinExistence type="inferred from homology"/>
<keyword evidence="5" id="KW-0735">Signal-anchor</keyword>
<reference evidence="11" key="2">
    <citation type="journal article" date="2014" name="Nat. Commun.">
        <title>The cavefish genome reveals candidate genes for eye loss.</title>
        <authorList>
            <person name="McGaugh S.E."/>
            <person name="Gross J.B."/>
            <person name="Aken B."/>
            <person name="Blin M."/>
            <person name="Borowsky R."/>
            <person name="Chalopin D."/>
            <person name="Hinaux H."/>
            <person name="Jeffery W.R."/>
            <person name="Keene A."/>
            <person name="Ma L."/>
            <person name="Minx P."/>
            <person name="Murphy D."/>
            <person name="O'Quin K.E."/>
            <person name="Retaux S."/>
            <person name="Rohner N."/>
            <person name="Searle S.M."/>
            <person name="Stahl B.A."/>
            <person name="Tabin C."/>
            <person name="Volff J.N."/>
            <person name="Yoshizawa M."/>
            <person name="Warren W.C."/>
        </authorList>
    </citation>
    <scope>NUCLEOTIDE SEQUENCE [LARGE SCALE GENOMIC DNA]</scope>
    <source>
        <strain evidence="11">female</strain>
    </source>
</reference>
<dbReference type="InParanoid" id="A0A3B1IPJ6"/>
<protein>
    <submittedName>
        <fullName evidence="10">Mannosidase endo-alpha like</fullName>
    </submittedName>
</protein>
<dbReference type="GO" id="GO:0004559">
    <property type="term" value="F:alpha-mannosidase activity"/>
    <property type="evidence" value="ECO:0007669"/>
    <property type="project" value="UniProtKB-ARBA"/>
</dbReference>
<evidence type="ECO:0000313" key="11">
    <source>
        <dbReference type="Proteomes" id="UP000018467"/>
    </source>
</evidence>
<reference evidence="10" key="4">
    <citation type="submission" date="2025-09" db="UniProtKB">
        <authorList>
            <consortium name="Ensembl"/>
        </authorList>
    </citation>
    <scope>IDENTIFICATION</scope>
</reference>
<reference evidence="11" key="1">
    <citation type="submission" date="2013-03" db="EMBL/GenBank/DDBJ databases">
        <authorList>
            <person name="Jeffery W."/>
            <person name="Warren W."/>
            <person name="Wilson R.K."/>
        </authorList>
    </citation>
    <scope>NUCLEOTIDE SEQUENCE</scope>
    <source>
        <strain evidence="11">female</strain>
    </source>
</reference>
<dbReference type="Proteomes" id="UP000018467">
    <property type="component" value="Unassembled WGS sequence"/>
</dbReference>
<evidence type="ECO:0000313" key="10">
    <source>
        <dbReference type="Ensembl" id="ENSAMXP00000031169.1"/>
    </source>
</evidence>
<evidence type="ECO:0000256" key="9">
    <source>
        <dbReference type="SAM" id="MobiDB-lite"/>
    </source>
</evidence>
<dbReference type="PANTHER" id="PTHR13572">
    <property type="entry name" value="ENDO-ALPHA-1,2-MANNOSIDASE"/>
    <property type="match status" value="1"/>
</dbReference>
<dbReference type="GO" id="GO:0000139">
    <property type="term" value="C:Golgi membrane"/>
    <property type="evidence" value="ECO:0007669"/>
    <property type="project" value="UniProtKB-SubCell"/>
</dbReference>
<comment type="similarity">
    <text evidence="2">Belongs to the glycosyl hydrolase 99 family.</text>
</comment>
<dbReference type="Pfam" id="PF16317">
    <property type="entry name" value="Glyco_hydro_99"/>
    <property type="match status" value="1"/>
</dbReference>
<evidence type="ECO:0000256" key="3">
    <source>
        <dbReference type="ARBA" id="ARBA00022692"/>
    </source>
</evidence>
<dbReference type="OrthoDB" id="406152at2759"/>
<evidence type="ECO:0000256" key="7">
    <source>
        <dbReference type="ARBA" id="ARBA00023034"/>
    </source>
</evidence>
<evidence type="ECO:0000256" key="4">
    <source>
        <dbReference type="ARBA" id="ARBA00022801"/>
    </source>
</evidence>
<dbReference type="STRING" id="7994.ENSAMXP00000031169"/>
<dbReference type="InterPro" id="IPR026071">
    <property type="entry name" value="Glyco_Hydrolase_99"/>
</dbReference>
<sequence>MARLRRRACVALFLFTLFILATLMGLRTLKPTEGFSALAPGADARPVVVEKVDRRSVPSDVQPSLPGQARNAKVGGSNSSPDKGISYDVHIFYNMWYGTPQLDERYLHWDHILVPHWDPKIAASYPRGRHLPPEDIASSFYPELGPYSSRDPEVLESHMEQIAATAAGVLVVSWYPPGLADDHGEPTEDLVPSILDAAIRHGLKVAFHIQPYKGRTDHSLHDNIKYIVDRYGDHGAFYRFTTSNGKALPLFYIYDSYLTPPEAWADLLTATGSHSVRGTQYDGVFIALIVEERHKHDILAGGFDGMYTYFASNGFSYGSSHQNWKGLKAFCDGNNLLFIPSVGPGYIDTSIRPWNNHNTRNRVNGRYYETALQAALNVRPEVVTITSFNEWHEGTQIERAVPKKTATRLYLDYLPHEPDLYLELTRRWVEQFSKEKEQWLM</sequence>
<keyword evidence="6" id="KW-1133">Transmembrane helix</keyword>
<name>A0A3B1IPJ6_ASTMX</name>
<keyword evidence="4" id="KW-0378">Hydrolase</keyword>
<dbReference type="GeneTree" id="ENSGT00390000016054"/>
<dbReference type="CDD" id="cd11574">
    <property type="entry name" value="GH99"/>
    <property type="match status" value="1"/>
</dbReference>
<organism evidence="10 11">
    <name type="scientific">Astyanax mexicanus</name>
    <name type="common">Blind cave fish</name>
    <name type="synonym">Astyanax fasciatus mexicanus</name>
    <dbReference type="NCBI Taxonomy" id="7994"/>
    <lineage>
        <taxon>Eukaryota</taxon>
        <taxon>Metazoa</taxon>
        <taxon>Chordata</taxon>
        <taxon>Craniata</taxon>
        <taxon>Vertebrata</taxon>
        <taxon>Euteleostomi</taxon>
        <taxon>Actinopterygii</taxon>
        <taxon>Neopterygii</taxon>
        <taxon>Teleostei</taxon>
        <taxon>Ostariophysi</taxon>
        <taxon>Characiformes</taxon>
        <taxon>Characoidei</taxon>
        <taxon>Acestrorhamphidae</taxon>
        <taxon>Acestrorhamphinae</taxon>
        <taxon>Astyanax</taxon>
    </lineage>
</organism>
<reference evidence="10" key="3">
    <citation type="submission" date="2025-08" db="UniProtKB">
        <authorList>
            <consortium name="Ensembl"/>
        </authorList>
    </citation>
    <scope>IDENTIFICATION</scope>
</reference>
<evidence type="ECO:0000256" key="8">
    <source>
        <dbReference type="ARBA" id="ARBA00023136"/>
    </source>
</evidence>
<evidence type="ECO:0000256" key="5">
    <source>
        <dbReference type="ARBA" id="ARBA00022968"/>
    </source>
</evidence>
<dbReference type="PANTHER" id="PTHR13572:SF2">
    <property type="entry name" value="GLYCOPROTEIN ENDO-ALPHA-1,2-MANNOSIDASE-LIKE PROTEIN"/>
    <property type="match status" value="1"/>
</dbReference>
<comment type="subcellular location">
    <subcellularLocation>
        <location evidence="1">Golgi apparatus membrane</location>
        <topology evidence="1">Single-pass type II membrane protein</topology>
    </subcellularLocation>
</comment>
<feature type="region of interest" description="Disordered" evidence="9">
    <location>
        <begin position="53"/>
        <end position="79"/>
    </location>
</feature>
<evidence type="ECO:0000256" key="6">
    <source>
        <dbReference type="ARBA" id="ARBA00022989"/>
    </source>
</evidence>
<dbReference type="FunFam" id="3.20.20.80:FF:000019">
    <property type="entry name" value="glycoprotein endo-alpha-1,2-mannosidase"/>
    <property type="match status" value="1"/>
</dbReference>
<dbReference type="Ensembl" id="ENSAMXT00000040477.1">
    <property type="protein sequence ID" value="ENSAMXP00000031169.1"/>
    <property type="gene ID" value="ENSAMXG00000040401.1"/>
</dbReference>
<dbReference type="Gene3D" id="3.20.20.80">
    <property type="entry name" value="Glycosidases"/>
    <property type="match status" value="1"/>
</dbReference>
<keyword evidence="7" id="KW-0333">Golgi apparatus</keyword>
<keyword evidence="8" id="KW-0472">Membrane</keyword>
<accession>A0A3B1IPJ6</accession>